<dbReference type="Gene3D" id="1.10.287.950">
    <property type="entry name" value="Methyl-accepting chemotaxis protein"/>
    <property type="match status" value="1"/>
</dbReference>
<dbReference type="GO" id="GO:0016301">
    <property type="term" value="F:kinase activity"/>
    <property type="evidence" value="ECO:0007669"/>
    <property type="project" value="UniProtKB-KW"/>
</dbReference>
<dbReference type="CDD" id="cd12913">
    <property type="entry name" value="PDC1_MCP_like"/>
    <property type="match status" value="1"/>
</dbReference>
<organism evidence="15 16">
    <name type="scientific">Pontibacillus chungwhensis BH030062</name>
    <dbReference type="NCBI Taxonomy" id="1385513"/>
    <lineage>
        <taxon>Bacteria</taxon>
        <taxon>Bacillati</taxon>
        <taxon>Bacillota</taxon>
        <taxon>Bacilli</taxon>
        <taxon>Bacillales</taxon>
        <taxon>Bacillaceae</taxon>
        <taxon>Pontibacillus</taxon>
    </lineage>
</organism>
<dbReference type="STRING" id="1385513.N780_19665"/>
<dbReference type="InterPro" id="IPR004089">
    <property type="entry name" value="MCPsignal_dom"/>
</dbReference>
<keyword evidence="6 12" id="KW-1133">Transmembrane helix</keyword>
<feature type="transmembrane region" description="Helical" evidence="12">
    <location>
        <begin position="295"/>
        <end position="314"/>
    </location>
</feature>
<evidence type="ECO:0000259" key="14">
    <source>
        <dbReference type="PROSITE" id="PS50885"/>
    </source>
</evidence>
<sequence>MKKTKKARKFKLNTVKSKMIVVMSLLAIIPLLTLGIVSIMKTEAIIKDEVKESSLQVVREVDNGLTNLFEGIEGQMNLMANNINFTDYYSNENNRTYASYLLQGTLETREDYKHVYFATDRGDLLMAPQEASSSLPDDFDPTSRPWYKNAVGQQGELIIGEPYQDESTGNTIVTLAKSVEKEGKVAGVIGIDINLTDIAKMTNDIVIGHEGYVVLVGNNGQLITHPDSSLIGSDTIKKIGIWDHLNQNEEGTKEYTYNEETKASVFTTNEVTGWKVLSTLENSEFAQRTSSIKTLTLVMCIVFVIIALLTAWVVSQKISKNINKVRSSFKQAAHGDLTTRVSLKANDEFKDLEHSFNEMMDDLSSALSSVESSSKTTLETATYLSTITTETSASITQVASAIGDVAEGASSQAENSQKSSEEMSELSNQLDQIAEATQEMNQVSTHSAELGTSGLKQVEILTQKSQETKDSSQTVGSIVEEIDANMQEINAFVTTISNITEQTNLLALNASIEAARAGEHGKGFAVVAEEVRKLAEESKASANQVTSIIEKIQTVVDQAVQAVGETNGIVEDQEDAVKQTKTIFTDIVTALNGVATQARTVKESVVISQENKEAVLGEIQNISALSQQTASSSEEVSASSEEISATMEEFARHATGLEDLSQQLDQEMKKFNFN</sequence>
<dbReference type="PANTHER" id="PTHR32089:SF114">
    <property type="entry name" value="METHYL-ACCEPTING CHEMOTAXIS PROTEIN MCPB"/>
    <property type="match status" value="1"/>
</dbReference>
<feature type="transmembrane region" description="Helical" evidence="12">
    <location>
        <begin position="20"/>
        <end position="40"/>
    </location>
</feature>
<dbReference type="InterPro" id="IPR003660">
    <property type="entry name" value="HAMP_dom"/>
</dbReference>
<comment type="caution">
    <text evidence="15">The sequence shown here is derived from an EMBL/GenBank/DDBJ whole genome shotgun (WGS) entry which is preliminary data.</text>
</comment>
<dbReference type="PROSITE" id="PS50885">
    <property type="entry name" value="HAMP"/>
    <property type="match status" value="1"/>
</dbReference>
<evidence type="ECO:0000256" key="3">
    <source>
        <dbReference type="ARBA" id="ARBA00022481"/>
    </source>
</evidence>
<evidence type="ECO:0000256" key="7">
    <source>
        <dbReference type="ARBA" id="ARBA00023136"/>
    </source>
</evidence>
<evidence type="ECO:0000256" key="11">
    <source>
        <dbReference type="SAM" id="MobiDB-lite"/>
    </source>
</evidence>
<dbReference type="GO" id="GO:0006935">
    <property type="term" value="P:chemotaxis"/>
    <property type="evidence" value="ECO:0007669"/>
    <property type="project" value="UniProtKB-KW"/>
</dbReference>
<keyword evidence="3" id="KW-0488">Methylation</keyword>
<gene>
    <name evidence="15" type="ORF">N780_19665</name>
</gene>
<dbReference type="EMBL" id="AVBG01000006">
    <property type="protein sequence ID" value="KGP91438.1"/>
    <property type="molecule type" value="Genomic_DNA"/>
</dbReference>
<dbReference type="SUPFAM" id="SSF58104">
    <property type="entry name" value="Methyl-accepting chemotaxis protein (MCP) signaling domain"/>
    <property type="match status" value="1"/>
</dbReference>
<dbReference type="GO" id="GO:0007165">
    <property type="term" value="P:signal transduction"/>
    <property type="evidence" value="ECO:0007669"/>
    <property type="project" value="UniProtKB-KW"/>
</dbReference>
<dbReference type="AlphaFoldDB" id="A0A0A2UXH3"/>
<evidence type="ECO:0000256" key="5">
    <source>
        <dbReference type="ARBA" id="ARBA00022692"/>
    </source>
</evidence>
<evidence type="ECO:0000256" key="12">
    <source>
        <dbReference type="SAM" id="Phobius"/>
    </source>
</evidence>
<evidence type="ECO:0000256" key="9">
    <source>
        <dbReference type="ARBA" id="ARBA00029447"/>
    </source>
</evidence>
<dbReference type="InterPro" id="IPR033479">
    <property type="entry name" value="dCache_1"/>
</dbReference>
<dbReference type="eggNOG" id="COG0840">
    <property type="taxonomic scope" value="Bacteria"/>
</dbReference>
<dbReference type="OrthoDB" id="9760371at2"/>
<keyword evidence="2" id="KW-1003">Cell membrane</keyword>
<evidence type="ECO:0000256" key="4">
    <source>
        <dbReference type="ARBA" id="ARBA00022500"/>
    </source>
</evidence>
<protein>
    <submittedName>
        <fullName evidence="15">Histidine kinase</fullName>
    </submittedName>
</protein>
<keyword evidence="5 12" id="KW-0812">Transmembrane</keyword>
<dbReference type="CDD" id="cd06225">
    <property type="entry name" value="HAMP"/>
    <property type="match status" value="1"/>
</dbReference>
<proteinExistence type="inferred from homology"/>
<evidence type="ECO:0000256" key="2">
    <source>
        <dbReference type="ARBA" id="ARBA00022475"/>
    </source>
</evidence>
<keyword evidence="15" id="KW-0418">Kinase</keyword>
<evidence type="ECO:0000313" key="16">
    <source>
        <dbReference type="Proteomes" id="UP000030153"/>
    </source>
</evidence>
<evidence type="ECO:0000256" key="8">
    <source>
        <dbReference type="ARBA" id="ARBA00023224"/>
    </source>
</evidence>
<dbReference type="CDD" id="cd11386">
    <property type="entry name" value="MCP_signal"/>
    <property type="match status" value="1"/>
</dbReference>
<dbReference type="GO" id="GO:0005886">
    <property type="term" value="C:plasma membrane"/>
    <property type="evidence" value="ECO:0007669"/>
    <property type="project" value="UniProtKB-SubCell"/>
</dbReference>
<evidence type="ECO:0000256" key="6">
    <source>
        <dbReference type="ARBA" id="ARBA00022989"/>
    </source>
</evidence>
<dbReference type="PROSITE" id="PS50111">
    <property type="entry name" value="CHEMOTAXIS_TRANSDUC_2"/>
    <property type="match status" value="1"/>
</dbReference>
<dbReference type="CDD" id="cd12912">
    <property type="entry name" value="PDC2_MCP_like"/>
    <property type="match status" value="1"/>
</dbReference>
<dbReference type="Proteomes" id="UP000030153">
    <property type="component" value="Unassembled WGS sequence"/>
</dbReference>
<comment type="subcellular location">
    <subcellularLocation>
        <location evidence="1">Cell membrane</location>
        <topology evidence="1">Multi-pass membrane protein</topology>
    </subcellularLocation>
</comment>
<keyword evidence="8 10" id="KW-0807">Transducer</keyword>
<keyword evidence="4" id="KW-0145">Chemotaxis</keyword>
<comment type="similarity">
    <text evidence="9">Belongs to the methyl-accepting chemotaxis (MCP) protein family.</text>
</comment>
<feature type="domain" description="Methyl-accepting transducer" evidence="13">
    <location>
        <begin position="387"/>
        <end position="644"/>
    </location>
</feature>
<dbReference type="Pfam" id="PF02743">
    <property type="entry name" value="dCache_1"/>
    <property type="match status" value="1"/>
</dbReference>
<keyword evidence="7 12" id="KW-0472">Membrane</keyword>
<dbReference type="Pfam" id="PF00015">
    <property type="entry name" value="MCPsignal"/>
    <property type="match status" value="1"/>
</dbReference>
<dbReference type="Gene3D" id="1.10.8.500">
    <property type="entry name" value="HAMP domain in histidine kinase"/>
    <property type="match status" value="1"/>
</dbReference>
<dbReference type="SUPFAM" id="SSF103190">
    <property type="entry name" value="Sensory domain-like"/>
    <property type="match status" value="1"/>
</dbReference>
<evidence type="ECO:0000259" key="13">
    <source>
        <dbReference type="PROSITE" id="PS50111"/>
    </source>
</evidence>
<name>A0A0A2UXH3_9BACI</name>
<dbReference type="Gene3D" id="3.30.450.20">
    <property type="entry name" value="PAS domain"/>
    <property type="match status" value="2"/>
</dbReference>
<dbReference type="InterPro" id="IPR029151">
    <property type="entry name" value="Sensor-like_sf"/>
</dbReference>
<dbReference type="Pfam" id="PF00672">
    <property type="entry name" value="HAMP"/>
    <property type="match status" value="1"/>
</dbReference>
<feature type="region of interest" description="Disordered" evidence="11">
    <location>
        <begin position="406"/>
        <end position="426"/>
    </location>
</feature>
<reference evidence="15 16" key="1">
    <citation type="submission" date="2013-08" db="EMBL/GenBank/DDBJ databases">
        <title>Genome of Pontibacillus chungwhensis.</title>
        <authorList>
            <person name="Wang Q."/>
            <person name="Wang G."/>
        </authorList>
    </citation>
    <scope>NUCLEOTIDE SEQUENCE [LARGE SCALE GENOMIC DNA]</scope>
    <source>
        <strain evidence="15 16">BH030062</strain>
    </source>
</reference>
<feature type="compositionally biased region" description="Polar residues" evidence="11">
    <location>
        <begin position="409"/>
        <end position="418"/>
    </location>
</feature>
<accession>A0A0A2UXH3</accession>
<keyword evidence="15" id="KW-0808">Transferase</keyword>
<dbReference type="RefSeq" id="WP_036783100.1">
    <property type="nucleotide sequence ID" value="NZ_AVBG01000006.1"/>
</dbReference>
<dbReference type="SMART" id="SM00283">
    <property type="entry name" value="MA"/>
    <property type="match status" value="1"/>
</dbReference>
<evidence type="ECO:0000313" key="15">
    <source>
        <dbReference type="EMBL" id="KGP91438.1"/>
    </source>
</evidence>
<keyword evidence="16" id="KW-1185">Reference proteome</keyword>
<evidence type="ECO:0000256" key="1">
    <source>
        <dbReference type="ARBA" id="ARBA00004651"/>
    </source>
</evidence>
<dbReference type="SMART" id="SM00304">
    <property type="entry name" value="HAMP"/>
    <property type="match status" value="2"/>
</dbReference>
<dbReference type="PANTHER" id="PTHR32089">
    <property type="entry name" value="METHYL-ACCEPTING CHEMOTAXIS PROTEIN MCPB"/>
    <property type="match status" value="1"/>
</dbReference>
<feature type="domain" description="HAMP" evidence="14">
    <location>
        <begin position="316"/>
        <end position="368"/>
    </location>
</feature>
<evidence type="ECO:0000256" key="10">
    <source>
        <dbReference type="PROSITE-ProRule" id="PRU00284"/>
    </source>
</evidence>